<evidence type="ECO:0000313" key="9">
    <source>
        <dbReference type="Proteomes" id="UP001321445"/>
    </source>
</evidence>
<evidence type="ECO:0000256" key="5">
    <source>
        <dbReference type="ARBA" id="ARBA00022989"/>
    </source>
</evidence>
<dbReference type="Proteomes" id="UP001321445">
    <property type="component" value="Chromosome"/>
</dbReference>
<accession>A0ABN6WRH7</accession>
<comment type="subcellular location">
    <subcellularLocation>
        <location evidence="1 7">Cell membrane</location>
        <topology evidence="1 7">Multi-pass membrane protein</topology>
    </subcellularLocation>
</comment>
<evidence type="ECO:0000256" key="4">
    <source>
        <dbReference type="ARBA" id="ARBA00022692"/>
    </source>
</evidence>
<dbReference type="RefSeq" id="WP_286336986.1">
    <property type="nucleotide sequence ID" value="NZ_AP027370.1"/>
</dbReference>
<evidence type="ECO:0000256" key="3">
    <source>
        <dbReference type="ARBA" id="ARBA00022475"/>
    </source>
</evidence>
<organism evidence="8 9">
    <name type="scientific">Hydrogenimonas cancrithermarum</name>
    <dbReference type="NCBI Taxonomy" id="2993563"/>
    <lineage>
        <taxon>Bacteria</taxon>
        <taxon>Pseudomonadati</taxon>
        <taxon>Campylobacterota</taxon>
        <taxon>Epsilonproteobacteria</taxon>
        <taxon>Campylobacterales</taxon>
        <taxon>Hydrogenimonadaceae</taxon>
        <taxon>Hydrogenimonas</taxon>
    </lineage>
</organism>
<evidence type="ECO:0000256" key="2">
    <source>
        <dbReference type="ARBA" id="ARBA00009784"/>
    </source>
</evidence>
<feature type="transmembrane region" description="Helical" evidence="7">
    <location>
        <begin position="13"/>
        <end position="32"/>
    </location>
</feature>
<gene>
    <name evidence="8" type="ORF">HCR_00820</name>
</gene>
<keyword evidence="9" id="KW-1185">Reference proteome</keyword>
<comment type="similarity">
    <text evidence="2 7">Belongs to the UPF0056 (MarC) family.</text>
</comment>
<evidence type="ECO:0000313" key="8">
    <source>
        <dbReference type="EMBL" id="BDY11770.1"/>
    </source>
</evidence>
<dbReference type="EMBL" id="AP027370">
    <property type="protein sequence ID" value="BDY11770.1"/>
    <property type="molecule type" value="Genomic_DNA"/>
</dbReference>
<feature type="transmembrane region" description="Helical" evidence="7">
    <location>
        <begin position="150"/>
        <end position="170"/>
    </location>
</feature>
<keyword evidence="5 7" id="KW-1133">Transmembrane helix</keyword>
<proteinExistence type="inferred from homology"/>
<reference evidence="8 9" key="1">
    <citation type="submission" date="2023-03" db="EMBL/GenBank/DDBJ databases">
        <title>Description of Hydrogenimonas sp. ISO32.</title>
        <authorList>
            <person name="Mino S."/>
            <person name="Fukazawa S."/>
            <person name="Sawabe T."/>
        </authorList>
    </citation>
    <scope>NUCLEOTIDE SEQUENCE [LARGE SCALE GENOMIC DNA]</scope>
    <source>
        <strain evidence="8 9">ISO32</strain>
    </source>
</reference>
<dbReference type="PANTHER" id="PTHR33508">
    <property type="entry name" value="UPF0056 MEMBRANE PROTEIN YHCE"/>
    <property type="match status" value="1"/>
</dbReference>
<dbReference type="Pfam" id="PF01914">
    <property type="entry name" value="MarC"/>
    <property type="match status" value="1"/>
</dbReference>
<keyword evidence="4 7" id="KW-0812">Transmembrane</keyword>
<protein>
    <recommendedName>
        <fullName evidence="7">UPF0056 membrane protein</fullName>
    </recommendedName>
</protein>
<feature type="transmembrane region" description="Helical" evidence="7">
    <location>
        <begin position="116"/>
        <end position="138"/>
    </location>
</feature>
<keyword evidence="6 7" id="KW-0472">Membrane</keyword>
<sequence length="216" mass="23188">MISTYVSTLLHDTIALITILNPLAAASIMISMVSPVTPVMIRPVAWRATLTVLIASLVTLFAGELIFKLFSINVLSIKVIGGVILMMIAINMAYGQASKARHTPEERDEAEEKEDISVIPLGIPILFGPGVIATIIVLNNTNAQTYGSTWSYILVTLSILLSIVSVYLSLRYAGFINRLLGVTGMKILTRIMGLVVGAIAAQFLIGGIKGLWMEAG</sequence>
<evidence type="ECO:0000256" key="1">
    <source>
        <dbReference type="ARBA" id="ARBA00004651"/>
    </source>
</evidence>
<dbReference type="NCBIfam" id="TIGR00427">
    <property type="entry name" value="NAAT family transporter"/>
    <property type="match status" value="1"/>
</dbReference>
<feature type="transmembrane region" description="Helical" evidence="7">
    <location>
        <begin position="44"/>
        <end position="63"/>
    </location>
</feature>
<evidence type="ECO:0000256" key="7">
    <source>
        <dbReference type="RuleBase" id="RU362048"/>
    </source>
</evidence>
<evidence type="ECO:0000256" key="6">
    <source>
        <dbReference type="ARBA" id="ARBA00023136"/>
    </source>
</evidence>
<keyword evidence="3" id="KW-1003">Cell membrane</keyword>
<name>A0ABN6WRH7_9BACT</name>
<feature type="transmembrane region" description="Helical" evidence="7">
    <location>
        <begin position="191"/>
        <end position="212"/>
    </location>
</feature>
<dbReference type="InterPro" id="IPR002771">
    <property type="entry name" value="Multi_antbiot-R_MarC"/>
</dbReference>
<dbReference type="PANTHER" id="PTHR33508:SF1">
    <property type="entry name" value="UPF0056 MEMBRANE PROTEIN YHCE"/>
    <property type="match status" value="1"/>
</dbReference>
<feature type="transmembrane region" description="Helical" evidence="7">
    <location>
        <begin position="75"/>
        <end position="95"/>
    </location>
</feature>